<protein>
    <submittedName>
        <fullName evidence="2">Uncharacterized protein</fullName>
    </submittedName>
</protein>
<proteinExistence type="predicted"/>
<organism evidence="2 3">
    <name type="scientific">Apiospora rasikravindrae</name>
    <dbReference type="NCBI Taxonomy" id="990691"/>
    <lineage>
        <taxon>Eukaryota</taxon>
        <taxon>Fungi</taxon>
        <taxon>Dikarya</taxon>
        <taxon>Ascomycota</taxon>
        <taxon>Pezizomycotina</taxon>
        <taxon>Sordariomycetes</taxon>
        <taxon>Xylariomycetidae</taxon>
        <taxon>Amphisphaeriales</taxon>
        <taxon>Apiosporaceae</taxon>
        <taxon>Apiospora</taxon>
    </lineage>
</organism>
<evidence type="ECO:0000313" key="2">
    <source>
        <dbReference type="EMBL" id="KAK8036291.1"/>
    </source>
</evidence>
<feature type="chain" id="PRO_5045594337" evidence="1">
    <location>
        <begin position="25"/>
        <end position="154"/>
    </location>
</feature>
<gene>
    <name evidence="2" type="ORF">PG993_008905</name>
</gene>
<keyword evidence="1" id="KW-0732">Signal</keyword>
<evidence type="ECO:0000256" key="1">
    <source>
        <dbReference type="SAM" id="SignalP"/>
    </source>
</evidence>
<name>A0ABR1SR31_9PEZI</name>
<comment type="caution">
    <text evidence="2">The sequence shown here is derived from an EMBL/GenBank/DDBJ whole genome shotgun (WGS) entry which is preliminary data.</text>
</comment>
<sequence length="154" mass="17449">MGVATLKRYLIFYIILLLSPISSSQEPQSNSPPCHTKSDWVNQLIKGSFDATKNCGDLEFILQAVNQDKKLDFCRADRRHVVGYIREGYGPAVAKGKRMPADCEIEQWWFRGQFPKSRVAFCKNATAIAVARDRGNRTGVTRAQPYFNLVHSPR</sequence>
<keyword evidence="3" id="KW-1185">Reference proteome</keyword>
<feature type="signal peptide" evidence="1">
    <location>
        <begin position="1"/>
        <end position="24"/>
    </location>
</feature>
<evidence type="ECO:0000313" key="3">
    <source>
        <dbReference type="Proteomes" id="UP001444661"/>
    </source>
</evidence>
<dbReference type="Proteomes" id="UP001444661">
    <property type="component" value="Unassembled WGS sequence"/>
</dbReference>
<dbReference type="EMBL" id="JAQQWK010000008">
    <property type="protein sequence ID" value="KAK8036291.1"/>
    <property type="molecule type" value="Genomic_DNA"/>
</dbReference>
<reference evidence="2 3" key="1">
    <citation type="submission" date="2023-01" db="EMBL/GenBank/DDBJ databases">
        <title>Analysis of 21 Apiospora genomes using comparative genomics revels a genus with tremendous synthesis potential of carbohydrate active enzymes and secondary metabolites.</title>
        <authorList>
            <person name="Sorensen T."/>
        </authorList>
    </citation>
    <scope>NUCLEOTIDE SEQUENCE [LARGE SCALE GENOMIC DNA]</scope>
    <source>
        <strain evidence="2 3">CBS 33761</strain>
    </source>
</reference>
<accession>A0ABR1SR31</accession>